<feature type="domain" description="Shieldin complex subunit 2 first OB fold" evidence="3">
    <location>
        <begin position="339"/>
        <end position="469"/>
    </location>
</feature>
<dbReference type="OrthoDB" id="10254686at2759"/>
<protein>
    <recommendedName>
        <fullName evidence="7">Shieldin complex subunit 2</fullName>
    </recommendedName>
</protein>
<feature type="compositionally biased region" description="Low complexity" evidence="1">
    <location>
        <begin position="148"/>
        <end position="159"/>
    </location>
</feature>
<dbReference type="InterPro" id="IPR049507">
    <property type="entry name" value="SHLD2_OB1"/>
</dbReference>
<sequence length="809" mass="87736">MSRPKIHVFLGAPTLPVRTASRPEEESGQWKTLDLCLQGARLKRRVSDDEAQGSDVITRGGVSGEQSRADGVVLANEGLDRLNIDPDAVPGEDKDVPVLETEGEGAHADTDPDRRTPSRKKRAIREEQGLCPGAVKEYLDGCFPAPGPGAEAEAAGAEPRPGPSLSVETEYLSTWTTSQVLLLKGKLGTQAQPIRSEPEAGPERAGEPSTPPNRTPTDSGSTPELYSPAKSPGDREGQGMQECSQELFDMLSERQEVEGVVLEATPEGILCSQSSATVSKTGGAEQGGSLESKAGPSCPLHTSPVSPTSKKTKVSPTGGRTQGEPGHTRWTPVPVQSGPTTLLVRCTTKGARYSVLVAVVYPCHLKEIKVKSGTWAGSTVPLATIVVTDQSGVDMKVILWRTAAFWSLTVNPGDLLLITGVTLNEDKWRGELVLQSSHTSRLLNLGQLTGSHPPPAPQHVNGRTVRELWAYLCKRRPLLLSLPYRKPQDPQTIPHVRLRAMQPDTLVHALLKVTHTSMIAAWREEAESRSRTGGVQKALLTVEQGDGQQGALVLWGAAMAWLQRIQKNKGAVWEFRVLLVKRNGTTGLLELHSTPWGSCEPLFPGDKRAVEFHSWAQPRPASLEIDLRTLLSQKYTGDVEFKGQIMAFQFQGSPSQSASLLMNCDTPSQRILETVSGDVTFTGCGRCGSELDTDDNGIYRPCYPCLPSTSVRRYYRPAMLTVRDGHSEVCVQVPPVLVQKILLDTPPDRLSKAVAPSSGVRFVQVVADRIGSLLSVPQNTFLLTVRSHFLCDENSVPTSRDFLLLDIHL</sequence>
<reference evidence="5" key="1">
    <citation type="submission" date="2021-01" db="EMBL/GenBank/DDBJ databases">
        <authorList>
            <person name="Zahm M."/>
            <person name="Roques C."/>
            <person name="Cabau C."/>
            <person name="Klopp C."/>
            <person name="Donnadieu C."/>
            <person name="Jouanno E."/>
            <person name="Lampietro C."/>
            <person name="Louis A."/>
            <person name="Herpin A."/>
            <person name="Echchiki A."/>
            <person name="Berthelot C."/>
            <person name="Parey E."/>
            <person name="Roest-Crollius H."/>
            <person name="Braasch I."/>
            <person name="Postlethwait J."/>
            <person name="Bobe J."/>
            <person name="Montfort J."/>
            <person name="Bouchez O."/>
            <person name="Begum T."/>
            <person name="Mejri S."/>
            <person name="Adams A."/>
            <person name="Chen W.-J."/>
            <person name="Guiguen Y."/>
        </authorList>
    </citation>
    <scope>NUCLEOTIDE SEQUENCE</scope>
    <source>
        <strain evidence="5">YG-15Mar2019-1</strain>
        <tissue evidence="5">Brain</tissue>
    </source>
</reference>
<dbReference type="AlphaFoldDB" id="A0A9D3T5H7"/>
<dbReference type="InterPro" id="IPR029715">
    <property type="entry name" value="FAM35A"/>
</dbReference>
<dbReference type="PANTHER" id="PTHR14495:SF2">
    <property type="entry name" value="SHIELDIN COMPLEX SUBUNIT 2"/>
    <property type="match status" value="1"/>
</dbReference>
<feature type="region of interest" description="Disordered" evidence="1">
    <location>
        <begin position="83"/>
        <end position="170"/>
    </location>
</feature>
<feature type="region of interest" description="Disordered" evidence="1">
    <location>
        <begin position="279"/>
        <end position="334"/>
    </location>
</feature>
<organism evidence="5 6">
    <name type="scientific">Megalops atlanticus</name>
    <name type="common">Tarpon</name>
    <name type="synonym">Clupea gigantea</name>
    <dbReference type="NCBI Taxonomy" id="7932"/>
    <lineage>
        <taxon>Eukaryota</taxon>
        <taxon>Metazoa</taxon>
        <taxon>Chordata</taxon>
        <taxon>Craniata</taxon>
        <taxon>Vertebrata</taxon>
        <taxon>Euteleostomi</taxon>
        <taxon>Actinopterygii</taxon>
        <taxon>Neopterygii</taxon>
        <taxon>Teleostei</taxon>
        <taxon>Elopiformes</taxon>
        <taxon>Megalopidae</taxon>
        <taxon>Megalops</taxon>
    </lineage>
</organism>
<gene>
    <name evidence="5" type="ORF">MATL_G00186480</name>
</gene>
<comment type="caution">
    <text evidence="5">The sequence shown here is derived from an EMBL/GenBank/DDBJ whole genome shotgun (WGS) entry which is preliminary data.</text>
</comment>
<evidence type="ECO:0008006" key="7">
    <source>
        <dbReference type="Google" id="ProtNLM"/>
    </source>
</evidence>
<dbReference type="GO" id="GO:0010569">
    <property type="term" value="P:regulation of double-strand break repair via homologous recombination"/>
    <property type="evidence" value="ECO:0007669"/>
    <property type="project" value="TreeGrafter"/>
</dbReference>
<evidence type="ECO:0000259" key="2">
    <source>
        <dbReference type="Pfam" id="PF15793"/>
    </source>
</evidence>
<feature type="region of interest" description="Disordered" evidence="1">
    <location>
        <begin position="46"/>
        <end position="70"/>
    </location>
</feature>
<proteinExistence type="predicted"/>
<feature type="domain" description="Shieldin complex subunit 2 second OB fold" evidence="4">
    <location>
        <begin position="502"/>
        <end position="587"/>
    </location>
</feature>
<evidence type="ECO:0000259" key="3">
    <source>
        <dbReference type="Pfam" id="PF21669"/>
    </source>
</evidence>
<dbReference type="InterPro" id="IPR031589">
    <property type="entry name" value="SHLD2_C"/>
</dbReference>
<accession>A0A9D3T5H7</accession>
<dbReference type="InterPro" id="IPR012340">
    <property type="entry name" value="NA-bd_OB-fold"/>
</dbReference>
<dbReference type="Proteomes" id="UP001046870">
    <property type="component" value="Chromosome 16"/>
</dbReference>
<dbReference type="Pfam" id="PF15793">
    <property type="entry name" value="SHLD2_C"/>
    <property type="match status" value="1"/>
</dbReference>
<dbReference type="Gene3D" id="2.40.50.140">
    <property type="entry name" value="Nucleic acid-binding proteins"/>
    <property type="match status" value="1"/>
</dbReference>
<dbReference type="PANTHER" id="PTHR14495">
    <property type="entry name" value="SHIELDIN COMPLEX SUBUNIT 2"/>
    <property type="match status" value="1"/>
</dbReference>
<feature type="compositionally biased region" description="Polar residues" evidence="1">
    <location>
        <begin position="303"/>
        <end position="319"/>
    </location>
</feature>
<evidence type="ECO:0000313" key="5">
    <source>
        <dbReference type="EMBL" id="KAG7462599.1"/>
    </source>
</evidence>
<feature type="compositionally biased region" description="Basic and acidic residues" evidence="1">
    <location>
        <begin position="196"/>
        <end position="206"/>
    </location>
</feature>
<feature type="region of interest" description="Disordered" evidence="1">
    <location>
        <begin position="185"/>
        <end position="241"/>
    </location>
</feature>
<evidence type="ECO:0000259" key="4">
    <source>
        <dbReference type="Pfam" id="PF22779"/>
    </source>
</evidence>
<feature type="domain" description="Shieldin complex subunit 2 C-terminal" evidence="2">
    <location>
        <begin position="643"/>
        <end position="808"/>
    </location>
</feature>
<dbReference type="Pfam" id="PF21669">
    <property type="entry name" value="SHLD2_OB1"/>
    <property type="match status" value="1"/>
</dbReference>
<feature type="compositionally biased region" description="Polar residues" evidence="1">
    <location>
        <begin position="215"/>
        <end position="224"/>
    </location>
</feature>
<dbReference type="GO" id="GO:0005634">
    <property type="term" value="C:nucleus"/>
    <property type="evidence" value="ECO:0007669"/>
    <property type="project" value="TreeGrafter"/>
</dbReference>
<dbReference type="GO" id="GO:0035861">
    <property type="term" value="C:site of double-strand break"/>
    <property type="evidence" value="ECO:0007669"/>
    <property type="project" value="TreeGrafter"/>
</dbReference>
<evidence type="ECO:0000256" key="1">
    <source>
        <dbReference type="SAM" id="MobiDB-lite"/>
    </source>
</evidence>
<dbReference type="EMBL" id="JAFDVH010000016">
    <property type="protein sequence ID" value="KAG7462599.1"/>
    <property type="molecule type" value="Genomic_DNA"/>
</dbReference>
<dbReference type="Pfam" id="PF22779">
    <property type="entry name" value="OB_SHLD2_2nd"/>
    <property type="match status" value="1"/>
</dbReference>
<keyword evidence="6" id="KW-1185">Reference proteome</keyword>
<evidence type="ECO:0000313" key="6">
    <source>
        <dbReference type="Proteomes" id="UP001046870"/>
    </source>
</evidence>
<dbReference type="InterPro" id="IPR053944">
    <property type="entry name" value="SHLD2_OB2"/>
</dbReference>
<feature type="compositionally biased region" description="Basic and acidic residues" evidence="1">
    <location>
        <begin position="104"/>
        <end position="116"/>
    </location>
</feature>
<name>A0A9D3T5H7_MEGAT</name>